<keyword evidence="3" id="KW-1185">Reference proteome</keyword>
<keyword evidence="1" id="KW-0812">Transmembrane</keyword>
<name>A0A401U6C8_9BACT</name>
<reference evidence="2 3" key="1">
    <citation type="submission" date="2018-11" db="EMBL/GenBank/DDBJ databases">
        <title>Chryseotalea sanarue gen. nov., sp., nov., a member of the family Cytophagaceae, isolated from a brackish lake in Hamamatsu Japan.</title>
        <authorList>
            <person name="Maejima Y."/>
            <person name="Iino T."/>
            <person name="Muraguchi Y."/>
            <person name="Fukuda K."/>
            <person name="Ohkuma M."/>
            <person name="Moriuchi R."/>
            <person name="Dohra H."/>
            <person name="Kimbara K."/>
            <person name="Shintani M."/>
        </authorList>
    </citation>
    <scope>NUCLEOTIDE SEQUENCE [LARGE SCALE GENOMIC DNA]</scope>
    <source>
        <strain evidence="2 3">Ys</strain>
    </source>
</reference>
<dbReference type="Proteomes" id="UP000288227">
    <property type="component" value="Unassembled WGS sequence"/>
</dbReference>
<evidence type="ECO:0000256" key="1">
    <source>
        <dbReference type="SAM" id="Phobius"/>
    </source>
</evidence>
<dbReference type="EMBL" id="BHXQ01000001">
    <property type="protein sequence ID" value="GCC50429.1"/>
    <property type="molecule type" value="Genomic_DNA"/>
</dbReference>
<feature type="transmembrane region" description="Helical" evidence="1">
    <location>
        <begin position="69"/>
        <end position="88"/>
    </location>
</feature>
<evidence type="ECO:0000313" key="3">
    <source>
        <dbReference type="Proteomes" id="UP000288227"/>
    </source>
</evidence>
<dbReference type="AlphaFoldDB" id="A0A401U6C8"/>
<comment type="caution">
    <text evidence="2">The sequence shown here is derived from an EMBL/GenBank/DDBJ whole genome shotgun (WGS) entry which is preliminary data.</text>
</comment>
<accession>A0A401U6C8</accession>
<keyword evidence="1" id="KW-1133">Transmembrane helix</keyword>
<feature type="transmembrane region" description="Helical" evidence="1">
    <location>
        <begin position="111"/>
        <end position="133"/>
    </location>
</feature>
<feature type="transmembrane region" description="Helical" evidence="1">
    <location>
        <begin position="35"/>
        <end position="57"/>
    </location>
</feature>
<keyword evidence="1" id="KW-0472">Membrane</keyword>
<proteinExistence type="predicted"/>
<gene>
    <name evidence="2" type="ORF">SanaruYs_06440</name>
</gene>
<protein>
    <submittedName>
        <fullName evidence="2">Uncharacterized protein</fullName>
    </submittedName>
</protein>
<sequence length="140" mass="15755">MSFNLQGYFFSIFTEHFFEPIGLKHTVKIDAPEDYVYLIYSLLIGGGLLALSLAFVGSAMFTKQPLVKSLFAVALVVMLFGGYSYIIIEHVGVGRYNPPDTMLLIPMEEKLLLRFFALALFPASAVMLFVAYLKLKEREV</sequence>
<organism evidence="2 3">
    <name type="scientific">Chryseotalea sanaruensis</name>
    <dbReference type="NCBI Taxonomy" id="2482724"/>
    <lineage>
        <taxon>Bacteria</taxon>
        <taxon>Pseudomonadati</taxon>
        <taxon>Bacteroidota</taxon>
        <taxon>Cytophagia</taxon>
        <taxon>Cytophagales</taxon>
        <taxon>Chryseotaleaceae</taxon>
        <taxon>Chryseotalea</taxon>
    </lineage>
</organism>
<evidence type="ECO:0000313" key="2">
    <source>
        <dbReference type="EMBL" id="GCC50429.1"/>
    </source>
</evidence>